<proteinExistence type="predicted"/>
<dbReference type="Pfam" id="PF00096">
    <property type="entry name" value="zf-C2H2"/>
    <property type="match status" value="3"/>
</dbReference>
<evidence type="ECO:0000256" key="1">
    <source>
        <dbReference type="ARBA" id="ARBA00022723"/>
    </source>
</evidence>
<dbReference type="GO" id="GO:0000785">
    <property type="term" value="C:chromatin"/>
    <property type="evidence" value="ECO:0007669"/>
    <property type="project" value="TreeGrafter"/>
</dbReference>
<evidence type="ECO:0000256" key="5">
    <source>
        <dbReference type="PROSITE-ProRule" id="PRU00042"/>
    </source>
</evidence>
<evidence type="ECO:0000256" key="4">
    <source>
        <dbReference type="ARBA" id="ARBA00022833"/>
    </source>
</evidence>
<dbReference type="FunFam" id="3.30.160.60:FF:000125">
    <property type="entry name" value="Putative zinc finger protein 143"/>
    <property type="match status" value="2"/>
</dbReference>
<dbReference type="PANTHER" id="PTHR14003">
    <property type="entry name" value="TRANSCRIPTIONAL REPRESSOR PROTEIN YY"/>
    <property type="match status" value="1"/>
</dbReference>
<dbReference type="InterPro" id="IPR036236">
    <property type="entry name" value="Znf_C2H2_sf"/>
</dbReference>
<feature type="domain" description="C2H2-type" evidence="7">
    <location>
        <begin position="59"/>
        <end position="88"/>
    </location>
</feature>
<dbReference type="GO" id="GO:0005667">
    <property type="term" value="C:transcription regulator complex"/>
    <property type="evidence" value="ECO:0007669"/>
    <property type="project" value="TreeGrafter"/>
</dbReference>
<evidence type="ECO:0000256" key="6">
    <source>
        <dbReference type="SAM" id="MobiDB-lite"/>
    </source>
</evidence>
<dbReference type="PROSITE" id="PS50157">
    <property type="entry name" value="ZINC_FINGER_C2H2_2"/>
    <property type="match status" value="3"/>
</dbReference>
<keyword evidence="9" id="KW-1185">Reference proteome</keyword>
<feature type="region of interest" description="Disordered" evidence="6">
    <location>
        <begin position="1"/>
        <end position="24"/>
    </location>
</feature>
<dbReference type="GO" id="GO:0000978">
    <property type="term" value="F:RNA polymerase II cis-regulatory region sequence-specific DNA binding"/>
    <property type="evidence" value="ECO:0007669"/>
    <property type="project" value="TreeGrafter"/>
</dbReference>
<dbReference type="EMBL" id="JAGTXO010000007">
    <property type="protein sequence ID" value="KAG8466539.1"/>
    <property type="molecule type" value="Genomic_DNA"/>
</dbReference>
<dbReference type="OrthoDB" id="654211at2759"/>
<organism evidence="8 9">
    <name type="scientific">Diacronema lutheri</name>
    <name type="common">Unicellular marine alga</name>
    <name type="synonym">Monochrysis lutheri</name>
    <dbReference type="NCBI Taxonomy" id="2081491"/>
    <lineage>
        <taxon>Eukaryota</taxon>
        <taxon>Haptista</taxon>
        <taxon>Haptophyta</taxon>
        <taxon>Pavlovophyceae</taxon>
        <taxon>Pavlovales</taxon>
        <taxon>Pavlovaceae</taxon>
        <taxon>Diacronema</taxon>
    </lineage>
</organism>
<sequence length="402" mass="42555">MEDEGEQALGEEGAGSTEAEPTSDGRRWHVCVHAGCGQKFKYKSALTRHTRLHTGERPYVCRFEGCGKAFSESGALTLHVRVHTGERPFVCRHPGCGKAFKASGTLSRHAQIHNRTASRGWVGHVGEHDSRFVGGGLGSGTAHGYDHGGVTYGCSLPGPPDRLPMATMLQHAPQPPPHDAGWPPHANASGAGPYARYIYGGGAPVAHFPPHHPMMAPPPQSMPPLFGVTAGHAPHHGGAAQWPPLLSANGGADLPSRQSPGPEWQRQAAHDTNGGGNDEQQPPQNAWAIVNRFQPHAPEPPHAHYGGAPSAQHGHYYAPLAYRAPSYAPPAYGPSAYGPPRGYGGEPFIEHQSPFAGARPHATHAAARQPLHHVPPPLFYPQPHSAAPHALPLASSPMQPPA</sequence>
<evidence type="ECO:0000313" key="9">
    <source>
        <dbReference type="Proteomes" id="UP000751190"/>
    </source>
</evidence>
<keyword evidence="3 5" id="KW-0863">Zinc-finger</keyword>
<evidence type="ECO:0000259" key="7">
    <source>
        <dbReference type="PROSITE" id="PS50157"/>
    </source>
</evidence>
<feature type="domain" description="C2H2-type" evidence="7">
    <location>
        <begin position="89"/>
        <end position="118"/>
    </location>
</feature>
<dbReference type="SUPFAM" id="SSF57667">
    <property type="entry name" value="beta-beta-alpha zinc fingers"/>
    <property type="match status" value="2"/>
</dbReference>
<gene>
    <name evidence="8" type="ORF">KFE25_007918</name>
</gene>
<evidence type="ECO:0000256" key="2">
    <source>
        <dbReference type="ARBA" id="ARBA00022737"/>
    </source>
</evidence>
<evidence type="ECO:0000256" key="3">
    <source>
        <dbReference type="ARBA" id="ARBA00022771"/>
    </source>
</evidence>
<dbReference type="Gene3D" id="3.30.160.60">
    <property type="entry name" value="Classic Zinc Finger"/>
    <property type="match status" value="3"/>
</dbReference>
<dbReference type="GO" id="GO:0031519">
    <property type="term" value="C:PcG protein complex"/>
    <property type="evidence" value="ECO:0007669"/>
    <property type="project" value="TreeGrafter"/>
</dbReference>
<accession>A0A8J6CBG5</accession>
<keyword evidence="2" id="KW-0677">Repeat</keyword>
<comment type="caution">
    <text evidence="8">The sequence shown here is derived from an EMBL/GenBank/DDBJ whole genome shotgun (WGS) entry which is preliminary data.</text>
</comment>
<dbReference type="InterPro" id="IPR013087">
    <property type="entry name" value="Znf_C2H2_type"/>
</dbReference>
<dbReference type="PANTHER" id="PTHR14003:SF19">
    <property type="entry name" value="YY2 TRANSCRIPTION FACTOR"/>
    <property type="match status" value="1"/>
</dbReference>
<feature type="region of interest" description="Disordered" evidence="6">
    <location>
        <begin position="229"/>
        <end position="283"/>
    </location>
</feature>
<feature type="domain" description="C2H2-type" evidence="7">
    <location>
        <begin position="29"/>
        <end position="58"/>
    </location>
</feature>
<dbReference type="GO" id="GO:0008270">
    <property type="term" value="F:zinc ion binding"/>
    <property type="evidence" value="ECO:0007669"/>
    <property type="project" value="UniProtKB-KW"/>
</dbReference>
<keyword evidence="1" id="KW-0479">Metal-binding</keyword>
<dbReference type="AlphaFoldDB" id="A0A8J6CBG5"/>
<evidence type="ECO:0000313" key="8">
    <source>
        <dbReference type="EMBL" id="KAG8466539.1"/>
    </source>
</evidence>
<dbReference type="Proteomes" id="UP000751190">
    <property type="component" value="Unassembled WGS sequence"/>
</dbReference>
<feature type="region of interest" description="Disordered" evidence="6">
    <location>
        <begin position="383"/>
        <end position="402"/>
    </location>
</feature>
<dbReference type="GO" id="GO:0000981">
    <property type="term" value="F:DNA-binding transcription factor activity, RNA polymerase II-specific"/>
    <property type="evidence" value="ECO:0007669"/>
    <property type="project" value="TreeGrafter"/>
</dbReference>
<reference evidence="8" key="1">
    <citation type="submission" date="2021-05" db="EMBL/GenBank/DDBJ databases">
        <title>The genome of the haptophyte Pavlova lutheri (Diacronema luteri, Pavlovales) - a model for lipid biosynthesis in eukaryotic algae.</title>
        <authorList>
            <person name="Hulatt C.J."/>
            <person name="Posewitz M.C."/>
        </authorList>
    </citation>
    <scope>NUCLEOTIDE SEQUENCE</scope>
    <source>
        <strain evidence="8">NIVA-4/92</strain>
    </source>
</reference>
<keyword evidence="4" id="KW-0862">Zinc</keyword>
<name>A0A8J6CBG5_DIALT</name>
<protein>
    <recommendedName>
        <fullName evidence="7">C2H2-type domain-containing protein</fullName>
    </recommendedName>
</protein>
<dbReference type="PROSITE" id="PS00028">
    <property type="entry name" value="ZINC_FINGER_C2H2_1"/>
    <property type="match status" value="3"/>
</dbReference>
<feature type="compositionally biased region" description="Low complexity" evidence="6">
    <location>
        <begin position="230"/>
        <end position="240"/>
    </location>
</feature>
<dbReference type="SMART" id="SM00355">
    <property type="entry name" value="ZnF_C2H2"/>
    <property type="match status" value="3"/>
</dbReference>